<dbReference type="EC" id="1.5.1.5" evidence="8"/>
<dbReference type="Gene3D" id="3.40.50.300">
    <property type="entry name" value="P-loop containing nucleotide triphosphate hydrolases"/>
    <property type="match status" value="2"/>
</dbReference>
<evidence type="ECO:0000256" key="13">
    <source>
        <dbReference type="ARBA" id="ARBA00022741"/>
    </source>
</evidence>
<dbReference type="SUPFAM" id="SSF51735">
    <property type="entry name" value="NAD(P)-binding Rossmann-fold domains"/>
    <property type="match status" value="1"/>
</dbReference>
<dbReference type="Pfam" id="PF00763">
    <property type="entry name" value="THF_DHG_CYH"/>
    <property type="match status" value="1"/>
</dbReference>
<dbReference type="InterPro" id="IPR020631">
    <property type="entry name" value="THF_DH/CycHdrlase_NAD-bd_dom"/>
</dbReference>
<dbReference type="PROSITE" id="PS00721">
    <property type="entry name" value="FTHFS_1"/>
    <property type="match status" value="1"/>
</dbReference>
<dbReference type="Gene3D" id="3.40.50.10860">
    <property type="entry name" value="Leucine Dehydrogenase, chain A, domain 1"/>
    <property type="match status" value="1"/>
</dbReference>
<dbReference type="InterPro" id="IPR020628">
    <property type="entry name" value="Formate_THF_ligase_CS"/>
</dbReference>
<dbReference type="HAMAP" id="MF_01543">
    <property type="entry name" value="FTHFS"/>
    <property type="match status" value="1"/>
</dbReference>
<dbReference type="InterPro" id="IPR020867">
    <property type="entry name" value="THF_DH/CycHdrlase_CS"/>
</dbReference>
<dbReference type="InterPro" id="IPR046346">
    <property type="entry name" value="Aminoacid_DH-like_N_sf"/>
</dbReference>
<evidence type="ECO:0000259" key="19">
    <source>
        <dbReference type="Pfam" id="PF00763"/>
    </source>
</evidence>
<dbReference type="GO" id="GO:0004488">
    <property type="term" value="F:methylenetetrahydrofolate dehydrogenase (NADP+) activity"/>
    <property type="evidence" value="ECO:0007669"/>
    <property type="project" value="UniProtKB-EC"/>
</dbReference>
<feature type="domain" description="Tetrahydrofolate dehydrogenase/cyclohydrolase NAD(P)-binding" evidence="20">
    <location>
        <begin position="165"/>
        <end position="313"/>
    </location>
</feature>
<protein>
    <recommendedName>
        <fullName evidence="9">C-1-tetrahydrofolate synthase, cytoplasmic</fullName>
        <ecNumber evidence="8">1.5.1.5</ecNumber>
        <ecNumber evidence="7">3.5.4.9</ecNumber>
        <ecNumber evidence="6">6.3.4.3</ecNumber>
    </recommendedName>
</protein>
<evidence type="ECO:0000256" key="15">
    <source>
        <dbReference type="ARBA" id="ARBA00022840"/>
    </source>
</evidence>
<dbReference type="InterPro" id="IPR036291">
    <property type="entry name" value="NAD(P)-bd_dom_sf"/>
</dbReference>
<feature type="domain" description="Tetrahydrofolate dehydrogenase/cyclohydrolase catalytic" evidence="19">
    <location>
        <begin position="25"/>
        <end position="144"/>
    </location>
</feature>
<evidence type="ECO:0000256" key="16">
    <source>
        <dbReference type="ARBA" id="ARBA00022857"/>
    </source>
</evidence>
<comment type="similarity">
    <text evidence="3">In the N-terminal section; belongs to the tetrahydrofolate dehydrogenase/cyclohydrolase family.</text>
</comment>
<keyword evidence="13" id="KW-0547">Nucleotide-binding</keyword>
<organism evidence="21">
    <name type="scientific">Phaffia rhodozyma</name>
    <name type="common">Yeast</name>
    <name type="synonym">Xanthophyllomyces dendrorhous</name>
    <dbReference type="NCBI Taxonomy" id="264483"/>
    <lineage>
        <taxon>Eukaryota</taxon>
        <taxon>Fungi</taxon>
        <taxon>Dikarya</taxon>
        <taxon>Basidiomycota</taxon>
        <taxon>Agaricomycotina</taxon>
        <taxon>Tremellomycetes</taxon>
        <taxon>Cystofilobasidiales</taxon>
        <taxon>Mrakiaceae</taxon>
        <taxon>Phaffia</taxon>
    </lineage>
</organism>
<keyword evidence="11" id="KW-0554">One-carbon metabolism</keyword>
<dbReference type="SUPFAM" id="SSF53223">
    <property type="entry name" value="Aminoacid dehydrogenase-like, N-terminal domain"/>
    <property type="match status" value="1"/>
</dbReference>
<dbReference type="GO" id="GO:0004329">
    <property type="term" value="F:formate-tetrahydrofolate ligase activity"/>
    <property type="evidence" value="ECO:0007669"/>
    <property type="project" value="UniProtKB-EC"/>
</dbReference>
<keyword evidence="12" id="KW-0436">Ligase</keyword>
<name>A0A0F7SN47_PHARH</name>
<accession>A0A0F7SN47</accession>
<evidence type="ECO:0000256" key="14">
    <source>
        <dbReference type="ARBA" id="ARBA00022801"/>
    </source>
</evidence>
<dbReference type="GO" id="GO:0035999">
    <property type="term" value="P:tetrahydrofolate interconversion"/>
    <property type="evidence" value="ECO:0007669"/>
    <property type="project" value="UniProtKB-UniPathway"/>
</dbReference>
<dbReference type="AlphaFoldDB" id="A0A0F7SN47"/>
<dbReference type="Pfam" id="PF01268">
    <property type="entry name" value="FTHFS"/>
    <property type="match status" value="1"/>
</dbReference>
<keyword evidence="16" id="KW-0521">NADP</keyword>
<dbReference type="Gene3D" id="3.10.410.10">
    <property type="entry name" value="Formyltetrahydrofolate synthetase, domain 3"/>
    <property type="match status" value="1"/>
</dbReference>
<dbReference type="PANTHER" id="PTHR48099">
    <property type="entry name" value="C-1-TETRAHYDROFOLATE SYNTHASE, CYTOPLASMIC-RELATED"/>
    <property type="match status" value="1"/>
</dbReference>
<dbReference type="PANTHER" id="PTHR48099:SF5">
    <property type="entry name" value="C-1-TETRAHYDROFOLATE SYNTHASE, CYTOPLASMIC"/>
    <property type="match status" value="1"/>
</dbReference>
<evidence type="ECO:0000256" key="7">
    <source>
        <dbReference type="ARBA" id="ARBA00012776"/>
    </source>
</evidence>
<evidence type="ECO:0000256" key="11">
    <source>
        <dbReference type="ARBA" id="ARBA00022563"/>
    </source>
</evidence>
<evidence type="ECO:0000256" key="6">
    <source>
        <dbReference type="ARBA" id="ARBA00012295"/>
    </source>
</evidence>
<comment type="pathway">
    <text evidence="2">One-carbon metabolism; tetrahydrofolate interconversion.</text>
</comment>
<dbReference type="Gene3D" id="3.40.50.720">
    <property type="entry name" value="NAD(P)-binding Rossmann-like Domain"/>
    <property type="match status" value="1"/>
</dbReference>
<dbReference type="Pfam" id="PF02882">
    <property type="entry name" value="THF_DHG_CYH_C"/>
    <property type="match status" value="1"/>
</dbReference>
<proteinExistence type="inferred from homology"/>
<dbReference type="HAMAP" id="MF_01576">
    <property type="entry name" value="THF_DHG_CYH"/>
    <property type="match status" value="1"/>
</dbReference>
<evidence type="ECO:0000256" key="5">
    <source>
        <dbReference type="ARBA" id="ARBA00011738"/>
    </source>
</evidence>
<evidence type="ECO:0000256" key="2">
    <source>
        <dbReference type="ARBA" id="ARBA00004777"/>
    </source>
</evidence>
<comment type="subunit">
    <text evidence="5">Homodimer.</text>
</comment>
<evidence type="ECO:0000256" key="8">
    <source>
        <dbReference type="ARBA" id="ARBA00012859"/>
    </source>
</evidence>
<keyword evidence="10" id="KW-0963">Cytoplasm</keyword>
<dbReference type="UniPathway" id="UPA00193"/>
<evidence type="ECO:0000313" key="21">
    <source>
        <dbReference type="EMBL" id="CED82089.1"/>
    </source>
</evidence>
<keyword evidence="17" id="KW-0560">Oxidoreductase</keyword>
<comment type="similarity">
    <text evidence="4">In the C-terminal section; belongs to the formate--tetrahydrofolate ligase family.</text>
</comment>
<dbReference type="PROSITE" id="PS00767">
    <property type="entry name" value="THF_DHG_CYH_2"/>
    <property type="match status" value="1"/>
</dbReference>
<dbReference type="EMBL" id="LN483124">
    <property type="protein sequence ID" value="CED82089.1"/>
    <property type="molecule type" value="Genomic_DNA"/>
</dbReference>
<dbReference type="InterPro" id="IPR000559">
    <property type="entry name" value="Formate_THF_ligase"/>
</dbReference>
<sequence length="986" mass="105535">MSISSSAVNASAQPMEGVETQAQIIDGNALAKSVRAKIASEIASIQSTFPRFQPNLVILQRGSRPDSSTYVKMKLKAAEEAGMRCSLVHLSETSTVEEIIAKVRECNNDDTVDGILVQLPLGEGVSSDGERRVVESVSEAKDVDGFHPTNIGHLSSRLTTPLFTPCTPAGVIDLLDSANVDISGKNAVVLGRSDIVGSPVCALLRERDATVTQCHSRTKNLPEIVKGADIVVAAIGKAQYVKGEWLKPGCVVIDVGTNFIPDATKKSGQRLVGDVDFEGASKVASFITPVPGGVGPMTVAKLMQNTFDSAKRRFEQGRERKITVNPLHLLEKVPSDIEIAVAQTPKPVVDIASEIGLSPDEVESYGRYKAKVELSVLDRLSHRKDGKYIVVAGITPTPLGEGKSTTTIGLAQALGAHLGKSAFACVRQPSQGPTFGIKGGAAGGGYSQVIPMTEFNLHLTGDIHAVSAANNLLAAAMDARIFHENTQTDKALFNRLCPAKKGVRTFAPIMLKRLEKLGINKTNPDDLTPEEQSKFARLDIDPETITWNRVLDVNDRYLRKVTIGQAATEKGFSRETGFDISVASEVMAVLALSKDLKDMQERLGKMVVATSRSGQPVTADDIGCSGALAVLMKDAIKPTLMQTLEGTPVFVHAGPFANIAHGNSSIIADKIALKLAGTEEGDDASRTGYCITEAGFGADIGMEKFCNIKCRVSGLKANAVVLVATIRALKMHGGGPEVTPGKPLAETYLNEDLETLEKGCCNLGKHIENAKKYGIKVIVAINQFTNDTPAEMELVRKYALAAGADQAVGSNHWAKGGEGAIDLANAVIKACEEDNDFEFLYDTNNSIENKIETIAKEMYGADGITIEPEAQKQIDTYTAQGYANLPICMAKTPLSFSHEPERKGVPTGFKIPIRNVKLAAGAGFLYPLCGAVQTLPGLSTRPGFFDIGLDDNGDIQDLFSPFVYSLFSNCLEHQLHLLASFSHFNK</sequence>
<evidence type="ECO:0000259" key="20">
    <source>
        <dbReference type="Pfam" id="PF02882"/>
    </source>
</evidence>
<evidence type="ECO:0000256" key="1">
    <source>
        <dbReference type="ARBA" id="ARBA00004496"/>
    </source>
</evidence>
<dbReference type="GO" id="GO:0005524">
    <property type="term" value="F:ATP binding"/>
    <property type="evidence" value="ECO:0007669"/>
    <property type="project" value="UniProtKB-KW"/>
</dbReference>
<evidence type="ECO:0000256" key="12">
    <source>
        <dbReference type="ARBA" id="ARBA00022598"/>
    </source>
</evidence>
<dbReference type="InterPro" id="IPR020630">
    <property type="entry name" value="THF_DH/CycHdrlase_cat_dom"/>
</dbReference>
<dbReference type="EC" id="6.3.4.3" evidence="6"/>
<evidence type="ECO:0000256" key="18">
    <source>
        <dbReference type="ARBA" id="ARBA00023268"/>
    </source>
</evidence>
<keyword evidence="14" id="KW-0378">Hydrolase</keyword>
<dbReference type="GO" id="GO:0005829">
    <property type="term" value="C:cytosol"/>
    <property type="evidence" value="ECO:0007669"/>
    <property type="project" value="TreeGrafter"/>
</dbReference>
<dbReference type="EC" id="3.5.4.9" evidence="7"/>
<keyword evidence="18" id="KW-0511">Multifunctional enzyme</keyword>
<evidence type="ECO:0000256" key="10">
    <source>
        <dbReference type="ARBA" id="ARBA00022490"/>
    </source>
</evidence>
<dbReference type="PRINTS" id="PR00085">
    <property type="entry name" value="THFDHDRGNASE"/>
</dbReference>
<keyword evidence="15" id="KW-0067">ATP-binding</keyword>
<dbReference type="InterPro" id="IPR000672">
    <property type="entry name" value="THF_DH/CycHdrlase"/>
</dbReference>
<dbReference type="FunFam" id="3.40.50.720:FF:000006">
    <property type="entry name" value="Bifunctional protein FolD"/>
    <property type="match status" value="1"/>
</dbReference>
<evidence type="ECO:0000256" key="4">
    <source>
        <dbReference type="ARBA" id="ARBA00006985"/>
    </source>
</evidence>
<dbReference type="PROSITE" id="PS00722">
    <property type="entry name" value="FTHFS_2"/>
    <property type="match status" value="1"/>
</dbReference>
<dbReference type="FunFam" id="3.40.50.300:FF:001123">
    <property type="entry name" value="C-1-tetrahydrofolate synthase, cytoplasmic isoform X2"/>
    <property type="match status" value="1"/>
</dbReference>
<dbReference type="FunFam" id="3.40.50.300:FF:000245">
    <property type="entry name" value="C-1-tetrahydrofolate synthase, cytoplasmic"/>
    <property type="match status" value="1"/>
</dbReference>
<dbReference type="FunFam" id="3.40.50.10860:FF:000005">
    <property type="entry name" value="C-1-tetrahydrofolate synthase, cytoplasmic, putative"/>
    <property type="match status" value="1"/>
</dbReference>
<dbReference type="CDD" id="cd01080">
    <property type="entry name" value="NAD_bind_m-THF_DH_Cyclohyd"/>
    <property type="match status" value="1"/>
</dbReference>
<dbReference type="FunFam" id="3.10.410.10:FF:000001">
    <property type="entry name" value="Putative formate--tetrahydrofolate ligase"/>
    <property type="match status" value="1"/>
</dbReference>
<evidence type="ECO:0000256" key="9">
    <source>
        <dbReference type="ARBA" id="ARBA00017592"/>
    </source>
</evidence>
<dbReference type="GO" id="GO:0004477">
    <property type="term" value="F:methenyltetrahydrofolate cyclohydrolase activity"/>
    <property type="evidence" value="ECO:0007669"/>
    <property type="project" value="UniProtKB-EC"/>
</dbReference>
<dbReference type="SUPFAM" id="SSF52540">
    <property type="entry name" value="P-loop containing nucleoside triphosphate hydrolases"/>
    <property type="match status" value="1"/>
</dbReference>
<evidence type="ECO:0000256" key="3">
    <source>
        <dbReference type="ARBA" id="ARBA00005559"/>
    </source>
</evidence>
<dbReference type="CDD" id="cd00477">
    <property type="entry name" value="FTHFS"/>
    <property type="match status" value="1"/>
</dbReference>
<evidence type="ECO:0000256" key="17">
    <source>
        <dbReference type="ARBA" id="ARBA00023002"/>
    </source>
</evidence>
<comment type="subcellular location">
    <subcellularLocation>
        <location evidence="1">Cytoplasm</location>
    </subcellularLocation>
</comment>
<reference evidence="21" key="1">
    <citation type="submission" date="2014-08" db="EMBL/GenBank/DDBJ databases">
        <authorList>
            <person name="Sharma Rahul"/>
            <person name="Thines Marco"/>
        </authorList>
    </citation>
    <scope>NUCLEOTIDE SEQUENCE</scope>
</reference>
<dbReference type="InterPro" id="IPR027417">
    <property type="entry name" value="P-loop_NTPase"/>
</dbReference>